<reference evidence="1" key="1">
    <citation type="submission" date="2021-06" db="EMBL/GenBank/DDBJ databases">
        <authorList>
            <person name="Kallberg Y."/>
            <person name="Tangrot J."/>
            <person name="Rosling A."/>
        </authorList>
    </citation>
    <scope>NUCLEOTIDE SEQUENCE</scope>
    <source>
        <strain evidence="1">87-6 pot B 2015</strain>
    </source>
</reference>
<comment type="caution">
    <text evidence="1">The sequence shown here is derived from an EMBL/GenBank/DDBJ whole genome shotgun (WGS) entry which is preliminary data.</text>
</comment>
<gene>
    <name evidence="1" type="ORF">FMOSSE_LOCUS4235</name>
</gene>
<name>A0A9N9F2L4_FUNMO</name>
<proteinExistence type="predicted"/>
<evidence type="ECO:0000313" key="1">
    <source>
        <dbReference type="EMBL" id="CAG8504937.1"/>
    </source>
</evidence>
<dbReference type="Proteomes" id="UP000789375">
    <property type="component" value="Unassembled WGS sequence"/>
</dbReference>
<accession>A0A9N9F2L4</accession>
<protein>
    <submittedName>
        <fullName evidence="1">1358_t:CDS:1</fullName>
    </submittedName>
</protein>
<evidence type="ECO:0000313" key="2">
    <source>
        <dbReference type="Proteomes" id="UP000789375"/>
    </source>
</evidence>
<dbReference type="EMBL" id="CAJVPP010000698">
    <property type="protein sequence ID" value="CAG8504937.1"/>
    <property type="molecule type" value="Genomic_DNA"/>
</dbReference>
<sequence>MDGWLWDSTLFEIKKLEGLIAHVDIGRNLHKTVCTLSIHSPVEMTNIIGQLDMAEEGYYFPMTPSNPKM</sequence>
<organism evidence="1 2">
    <name type="scientific">Funneliformis mosseae</name>
    <name type="common">Endomycorrhizal fungus</name>
    <name type="synonym">Glomus mosseae</name>
    <dbReference type="NCBI Taxonomy" id="27381"/>
    <lineage>
        <taxon>Eukaryota</taxon>
        <taxon>Fungi</taxon>
        <taxon>Fungi incertae sedis</taxon>
        <taxon>Mucoromycota</taxon>
        <taxon>Glomeromycotina</taxon>
        <taxon>Glomeromycetes</taxon>
        <taxon>Glomerales</taxon>
        <taxon>Glomeraceae</taxon>
        <taxon>Funneliformis</taxon>
    </lineage>
</organism>
<dbReference type="AlphaFoldDB" id="A0A9N9F2L4"/>
<keyword evidence="2" id="KW-1185">Reference proteome</keyword>